<protein>
    <submittedName>
        <fullName evidence="2">1169_t:CDS:1</fullName>
    </submittedName>
</protein>
<proteinExistence type="predicted"/>
<feature type="compositionally biased region" description="Basic and acidic residues" evidence="1">
    <location>
        <begin position="141"/>
        <end position="151"/>
    </location>
</feature>
<keyword evidence="3" id="KW-1185">Reference proteome</keyword>
<dbReference type="EMBL" id="CAJVQB010001775">
    <property type="protein sequence ID" value="CAG8549544.1"/>
    <property type="molecule type" value="Genomic_DNA"/>
</dbReference>
<evidence type="ECO:0000313" key="2">
    <source>
        <dbReference type="EMBL" id="CAG8549544.1"/>
    </source>
</evidence>
<sequence>MNPDIPEEKQFIEELTWEYIHLSEILHYKETYIAYSKNKEDKIVVQFKDLYTGTKLLRKLQKLKEALQIEISRIAKKHLQELNEELTIYSCFRNKDYCFYFNILYKFEKHIKILLEETPASDYNRQEIQENYHHKISTTDQEQKEPQLKYY</sequence>
<dbReference type="Proteomes" id="UP000789901">
    <property type="component" value="Unassembled WGS sequence"/>
</dbReference>
<reference evidence="2 3" key="1">
    <citation type="submission" date="2021-06" db="EMBL/GenBank/DDBJ databases">
        <authorList>
            <person name="Kallberg Y."/>
            <person name="Tangrot J."/>
            <person name="Rosling A."/>
        </authorList>
    </citation>
    <scope>NUCLEOTIDE SEQUENCE [LARGE SCALE GENOMIC DNA]</scope>
    <source>
        <strain evidence="2 3">120-4 pot B 10/14</strain>
    </source>
</reference>
<gene>
    <name evidence="2" type="ORF">GMARGA_LOCUS4487</name>
</gene>
<feature type="region of interest" description="Disordered" evidence="1">
    <location>
        <begin position="132"/>
        <end position="151"/>
    </location>
</feature>
<evidence type="ECO:0000313" key="3">
    <source>
        <dbReference type="Proteomes" id="UP000789901"/>
    </source>
</evidence>
<evidence type="ECO:0000256" key="1">
    <source>
        <dbReference type="SAM" id="MobiDB-lite"/>
    </source>
</evidence>
<organism evidence="2 3">
    <name type="scientific">Gigaspora margarita</name>
    <dbReference type="NCBI Taxonomy" id="4874"/>
    <lineage>
        <taxon>Eukaryota</taxon>
        <taxon>Fungi</taxon>
        <taxon>Fungi incertae sedis</taxon>
        <taxon>Mucoromycota</taxon>
        <taxon>Glomeromycotina</taxon>
        <taxon>Glomeromycetes</taxon>
        <taxon>Diversisporales</taxon>
        <taxon>Gigasporaceae</taxon>
        <taxon>Gigaspora</taxon>
    </lineage>
</organism>
<comment type="caution">
    <text evidence="2">The sequence shown here is derived from an EMBL/GenBank/DDBJ whole genome shotgun (WGS) entry which is preliminary data.</text>
</comment>
<accession>A0ABN7UDJ6</accession>
<name>A0ABN7UDJ6_GIGMA</name>